<gene>
    <name evidence="2" type="ORF">J9B83_13425</name>
</gene>
<comment type="caution">
    <text evidence="2">The sequence shown here is derived from an EMBL/GenBank/DDBJ whole genome shotgun (WGS) entry which is preliminary data.</text>
</comment>
<evidence type="ECO:0000313" key="2">
    <source>
        <dbReference type="EMBL" id="MBR7889922.1"/>
    </source>
</evidence>
<dbReference type="RefSeq" id="WP_211537346.1">
    <property type="nucleotide sequence ID" value="NZ_JAGSSV010000024.1"/>
</dbReference>
<name>A0ABS5HEH5_9GAMM</name>
<feature type="chain" id="PRO_5046425580" evidence="1">
    <location>
        <begin position="29"/>
        <end position="148"/>
    </location>
</feature>
<evidence type="ECO:0000313" key="3">
    <source>
        <dbReference type="Proteomes" id="UP000679722"/>
    </source>
</evidence>
<reference evidence="2 3" key="1">
    <citation type="submission" date="2021-04" db="EMBL/GenBank/DDBJ databases">
        <authorList>
            <person name="Sun C."/>
        </authorList>
    </citation>
    <scope>NUCLEOTIDE SEQUENCE [LARGE SCALE GENOMIC DNA]</scope>
    <source>
        <strain evidence="2 3">A79</strain>
    </source>
</reference>
<sequence>MKKALLKKLQSLTAILALNTLPLSIAHATVAYEAEALQARVLTEEKRTERLDRSVLPESLSTLFFENSLAFIQKNTSENCSDQTLLALALIEESYQDEYDALLDRFELSLLDASPIKTERLKREALETLSLLKSARDESIEDIKRQLS</sequence>
<keyword evidence="3" id="KW-1185">Reference proteome</keyword>
<proteinExistence type="predicted"/>
<keyword evidence="1" id="KW-0732">Signal</keyword>
<organism evidence="2 3">
    <name type="scientific">Marinomonas vulgaris</name>
    <dbReference type="NCBI Taxonomy" id="2823372"/>
    <lineage>
        <taxon>Bacteria</taxon>
        <taxon>Pseudomonadati</taxon>
        <taxon>Pseudomonadota</taxon>
        <taxon>Gammaproteobacteria</taxon>
        <taxon>Oceanospirillales</taxon>
        <taxon>Oceanospirillaceae</taxon>
        <taxon>Marinomonas</taxon>
    </lineage>
</organism>
<evidence type="ECO:0000256" key="1">
    <source>
        <dbReference type="SAM" id="SignalP"/>
    </source>
</evidence>
<dbReference type="Proteomes" id="UP000679722">
    <property type="component" value="Unassembled WGS sequence"/>
</dbReference>
<feature type="signal peptide" evidence="1">
    <location>
        <begin position="1"/>
        <end position="28"/>
    </location>
</feature>
<reference evidence="3" key="2">
    <citation type="submission" date="2023-07" db="EMBL/GenBank/DDBJ databases">
        <title>Marinomonas vulgaris A79, complete genome.</title>
        <authorList>
            <person name="Ying J.-J."/>
        </authorList>
    </citation>
    <scope>NUCLEOTIDE SEQUENCE [LARGE SCALE GENOMIC DNA]</scope>
    <source>
        <strain evidence="3">A79</strain>
    </source>
</reference>
<dbReference type="EMBL" id="JAGSSV010000024">
    <property type="protein sequence ID" value="MBR7889922.1"/>
    <property type="molecule type" value="Genomic_DNA"/>
</dbReference>
<accession>A0ABS5HEH5</accession>
<protein>
    <submittedName>
        <fullName evidence="2">Uncharacterized protein</fullName>
    </submittedName>
</protein>